<dbReference type="SUPFAM" id="SSF88659">
    <property type="entry name" value="Sigma3 and sigma4 domains of RNA polymerase sigma factors"/>
    <property type="match status" value="1"/>
</dbReference>
<dbReference type="RefSeq" id="WP_286263808.1">
    <property type="nucleotide sequence ID" value="NZ_AP028056.1"/>
</dbReference>
<dbReference type="InterPro" id="IPR036388">
    <property type="entry name" value="WH-like_DNA-bd_sf"/>
</dbReference>
<dbReference type="NCBIfam" id="TIGR02937">
    <property type="entry name" value="sigma70-ECF"/>
    <property type="match status" value="1"/>
</dbReference>
<organism evidence="8 9">
    <name type="scientific">Brooklawnia propionicigenes</name>
    <dbReference type="NCBI Taxonomy" id="3041175"/>
    <lineage>
        <taxon>Bacteria</taxon>
        <taxon>Bacillati</taxon>
        <taxon>Actinomycetota</taxon>
        <taxon>Actinomycetes</taxon>
        <taxon>Propionibacteriales</taxon>
        <taxon>Propionibacteriaceae</taxon>
        <taxon>Brooklawnia</taxon>
    </lineage>
</organism>
<keyword evidence="4" id="KW-0238">DNA-binding</keyword>
<keyword evidence="2" id="KW-0805">Transcription regulation</keyword>
<accession>A0AAN0K9Z0</accession>
<dbReference type="GO" id="GO:0016987">
    <property type="term" value="F:sigma factor activity"/>
    <property type="evidence" value="ECO:0007669"/>
    <property type="project" value="UniProtKB-KW"/>
</dbReference>
<evidence type="ECO:0000256" key="6">
    <source>
        <dbReference type="SAM" id="MobiDB-lite"/>
    </source>
</evidence>
<evidence type="ECO:0000256" key="3">
    <source>
        <dbReference type="ARBA" id="ARBA00023082"/>
    </source>
</evidence>
<evidence type="ECO:0000256" key="1">
    <source>
        <dbReference type="ARBA" id="ARBA00010641"/>
    </source>
</evidence>
<dbReference type="Proteomes" id="UP001431656">
    <property type="component" value="Chromosome"/>
</dbReference>
<dbReference type="GO" id="GO:0003677">
    <property type="term" value="F:DNA binding"/>
    <property type="evidence" value="ECO:0007669"/>
    <property type="project" value="UniProtKB-KW"/>
</dbReference>
<evidence type="ECO:0000256" key="5">
    <source>
        <dbReference type="ARBA" id="ARBA00023163"/>
    </source>
</evidence>
<dbReference type="InterPro" id="IPR014284">
    <property type="entry name" value="RNA_pol_sigma-70_dom"/>
</dbReference>
<dbReference type="PANTHER" id="PTHR43133">
    <property type="entry name" value="RNA POLYMERASE ECF-TYPE SIGMA FACTO"/>
    <property type="match status" value="1"/>
</dbReference>
<name>A0AAN0K9Z0_9ACTN</name>
<evidence type="ECO:0000256" key="4">
    <source>
        <dbReference type="ARBA" id="ARBA00023125"/>
    </source>
</evidence>
<comment type="similarity">
    <text evidence="1">Belongs to the sigma-70 factor family. ECF subfamily.</text>
</comment>
<protein>
    <recommendedName>
        <fullName evidence="7">RNA polymerase sigma factor 70 region 4 type 2 domain-containing protein</fullName>
    </recommendedName>
</protein>
<keyword evidence="5" id="KW-0804">Transcription</keyword>
<dbReference type="KEGG" id="broo:brsh051_15830"/>
<feature type="domain" description="RNA polymerase sigma factor 70 region 4 type 2" evidence="7">
    <location>
        <begin position="510"/>
        <end position="560"/>
    </location>
</feature>
<dbReference type="EMBL" id="AP028056">
    <property type="protein sequence ID" value="BEH02302.1"/>
    <property type="molecule type" value="Genomic_DNA"/>
</dbReference>
<dbReference type="InterPro" id="IPR039425">
    <property type="entry name" value="RNA_pol_sigma-70-like"/>
</dbReference>
<evidence type="ECO:0000313" key="9">
    <source>
        <dbReference type="Proteomes" id="UP001431656"/>
    </source>
</evidence>
<evidence type="ECO:0000256" key="2">
    <source>
        <dbReference type="ARBA" id="ARBA00023015"/>
    </source>
</evidence>
<reference evidence="8" key="1">
    <citation type="journal article" date="2024" name="Int. J. Syst. Evol. Microbiol.">
        <title>Brooklawnia propionicigenes sp. nov., a facultatively anaerobic, propionate-producing bacterium isolated from a methanogenic reactor treating waste from cattle farms.</title>
        <authorList>
            <person name="Akita Y."/>
            <person name="Ueki A."/>
            <person name="Tonouchi A."/>
            <person name="Sugawara Y."/>
            <person name="Honma S."/>
            <person name="Kaku N."/>
            <person name="Ueki K."/>
        </authorList>
    </citation>
    <scope>NUCLEOTIDE SEQUENCE</scope>
    <source>
        <strain evidence="8">SH051</strain>
    </source>
</reference>
<dbReference type="InterPro" id="IPR013249">
    <property type="entry name" value="RNA_pol_sigma70_r4_t2"/>
</dbReference>
<dbReference type="PANTHER" id="PTHR43133:SF8">
    <property type="entry name" value="RNA POLYMERASE SIGMA FACTOR HI_1459-RELATED"/>
    <property type="match status" value="1"/>
</dbReference>
<feature type="region of interest" description="Disordered" evidence="6">
    <location>
        <begin position="481"/>
        <end position="503"/>
    </location>
</feature>
<dbReference type="GO" id="GO:0006352">
    <property type="term" value="P:DNA-templated transcription initiation"/>
    <property type="evidence" value="ECO:0007669"/>
    <property type="project" value="InterPro"/>
</dbReference>
<dbReference type="AlphaFoldDB" id="A0AAN0K9Z0"/>
<evidence type="ECO:0000259" key="7">
    <source>
        <dbReference type="Pfam" id="PF08281"/>
    </source>
</evidence>
<keyword evidence="3" id="KW-0731">Sigma factor</keyword>
<evidence type="ECO:0000313" key="8">
    <source>
        <dbReference type="EMBL" id="BEH02302.1"/>
    </source>
</evidence>
<dbReference type="Pfam" id="PF08281">
    <property type="entry name" value="Sigma70_r4_2"/>
    <property type="match status" value="1"/>
</dbReference>
<dbReference type="Gene3D" id="1.10.10.10">
    <property type="entry name" value="Winged helix-like DNA-binding domain superfamily/Winged helix DNA-binding domain"/>
    <property type="match status" value="1"/>
</dbReference>
<keyword evidence="9" id="KW-1185">Reference proteome</keyword>
<sequence length="609" mass="65381">MWQAVQRELARLEWDVEPPLTLDLMADWTRTVSSLVAIRRALGPTSTADPLALLATATTGAARTADVKPILAPSLSDVSAALADVGQNMAARPDFDRQRDAATLNHVAYELVHWVRVRTPDDRAKAWLLAGETALDGAIHAPTRRSAVGVGLAAWQEALAAVQPVHNAPIVRRSVALGHLAILRDTHALVDEAAKAGALPGPYGDALLGSIRELARAHQTTLGQIDGRRLGANRVDQAVMLQVGTAVRQLAGRPEPTEPSHVRLDVLLRSGLGQAVLVANILGEPAAHSAAARVSRLSLEYLTNPRILREFDLPDAVAQPAPVEPKAAAVREPGASARIAPMLPTITPGTVQEGPSILALCHARDLGAAAATGDPANPPEILRGVDPSRWPQLVAEGQQAVTDLVASVLPMVYAQTRRTSNAGDIRGQMFVELTGAAYRFDPQRTSPEGWASYAWMTIKHTRWRGVDDAGVVRKRTTAPPPITVALGERDPASSAPDPGDVAQDRQSVAAITQALGQLPPSLREPLRASMQGHPLREIAEDLGYSESTAHRRIKEAREHLREELALGVENRPWVAFDTDVDPVLEYAQGMFEESFGRSVSPEQVRGRPR</sequence>
<dbReference type="InterPro" id="IPR013324">
    <property type="entry name" value="RNA_pol_sigma_r3/r4-like"/>
</dbReference>
<gene>
    <name evidence="8" type="ORF">brsh051_15830</name>
</gene>
<dbReference type="CDD" id="cd06171">
    <property type="entry name" value="Sigma70_r4"/>
    <property type="match status" value="1"/>
</dbReference>
<proteinExistence type="inferred from homology"/>